<evidence type="ECO:0000256" key="10">
    <source>
        <dbReference type="ARBA" id="ARBA00051722"/>
    </source>
</evidence>
<evidence type="ECO:0000259" key="15">
    <source>
        <dbReference type="PROSITE" id="PS50056"/>
    </source>
</evidence>
<dbReference type="EC" id="3.1.3.48" evidence="2"/>
<feature type="domain" description="Tyrosine specific protein phosphatases" evidence="15">
    <location>
        <begin position="1538"/>
        <end position="1609"/>
    </location>
</feature>
<dbReference type="InterPro" id="IPR013783">
    <property type="entry name" value="Ig-like_fold"/>
</dbReference>
<organism evidence="17 18">
    <name type="scientific">Clytia hemisphaerica</name>
    <dbReference type="NCBI Taxonomy" id="252671"/>
    <lineage>
        <taxon>Eukaryota</taxon>
        <taxon>Metazoa</taxon>
        <taxon>Cnidaria</taxon>
        <taxon>Hydrozoa</taxon>
        <taxon>Hydroidolina</taxon>
        <taxon>Leptothecata</taxon>
        <taxon>Obeliida</taxon>
        <taxon>Clytiidae</taxon>
        <taxon>Clytia</taxon>
    </lineage>
</organism>
<dbReference type="FunFam" id="3.90.190.10:FF:000102">
    <property type="entry name" value="Receptor-type tyrosine-protein phosphatase"/>
    <property type="match status" value="1"/>
</dbReference>
<proteinExistence type="predicted"/>
<dbReference type="SMART" id="SM00404">
    <property type="entry name" value="PTPc_motif"/>
    <property type="match status" value="2"/>
</dbReference>
<dbReference type="InterPro" id="IPR050713">
    <property type="entry name" value="RTP_Phos/Ushers"/>
</dbReference>
<evidence type="ECO:0000259" key="13">
    <source>
        <dbReference type="PROSITE" id="PS50022"/>
    </source>
</evidence>
<keyword evidence="9" id="KW-0325">Glycoprotein</keyword>
<keyword evidence="3 12" id="KW-0812">Transmembrane</keyword>
<feature type="domain" description="Fibronectin type-III" evidence="16">
    <location>
        <begin position="414"/>
        <end position="513"/>
    </location>
</feature>
<dbReference type="InterPro" id="IPR000242">
    <property type="entry name" value="PTP_cat"/>
</dbReference>
<dbReference type="InterPro" id="IPR057598">
    <property type="entry name" value="Fn3_PTPRU"/>
</dbReference>
<dbReference type="SMART" id="SM00060">
    <property type="entry name" value="FN3"/>
    <property type="match status" value="10"/>
</dbReference>
<keyword evidence="7 12" id="KW-1133">Transmembrane helix</keyword>
<evidence type="ECO:0000256" key="11">
    <source>
        <dbReference type="SAM" id="MobiDB-lite"/>
    </source>
</evidence>
<feature type="region of interest" description="Disordered" evidence="11">
    <location>
        <begin position="1311"/>
        <end position="1335"/>
    </location>
</feature>
<feature type="domain" description="Tyrosine specific protein phosphatases" evidence="15">
    <location>
        <begin position="1842"/>
        <end position="1917"/>
    </location>
</feature>
<dbReference type="PROSITE" id="PS50853">
    <property type="entry name" value="FN3"/>
    <property type="match status" value="8"/>
</dbReference>
<dbReference type="PROSITE" id="PS50055">
    <property type="entry name" value="TYR_PHOSPHATASE_PTP"/>
    <property type="match status" value="2"/>
</dbReference>
<dbReference type="InterPro" id="IPR008979">
    <property type="entry name" value="Galactose-bd-like_sf"/>
</dbReference>
<feature type="domain" description="F5/8 type C" evidence="13">
    <location>
        <begin position="50"/>
        <end position="204"/>
    </location>
</feature>
<dbReference type="SMART" id="SM00231">
    <property type="entry name" value="FA58C"/>
    <property type="match status" value="1"/>
</dbReference>
<feature type="domain" description="Tyrosine-protein phosphatase" evidence="14">
    <location>
        <begin position="1651"/>
        <end position="1926"/>
    </location>
</feature>
<comment type="subcellular location">
    <subcellularLocation>
        <location evidence="1">Membrane</location>
        <topology evidence="1">Single-pass type I membrane protein</topology>
    </subcellularLocation>
</comment>
<keyword evidence="6" id="KW-0904">Protein phosphatase</keyword>
<feature type="domain" description="Fibronectin type-III" evidence="16">
    <location>
        <begin position="908"/>
        <end position="1004"/>
    </location>
</feature>
<dbReference type="InterPro" id="IPR029021">
    <property type="entry name" value="Prot-tyrosine_phosphatase-like"/>
</dbReference>
<name>A0A7M5VAH0_9CNID</name>
<feature type="domain" description="Fibronectin type-III" evidence="16">
    <location>
        <begin position="715"/>
        <end position="807"/>
    </location>
</feature>
<feature type="domain" description="Fibronectin type-III" evidence="16">
    <location>
        <begin position="614"/>
        <end position="713"/>
    </location>
</feature>
<dbReference type="Pfam" id="PF00754">
    <property type="entry name" value="F5_F8_type_C"/>
    <property type="match status" value="1"/>
</dbReference>
<feature type="domain" description="Fibronectin type-III" evidence="16">
    <location>
        <begin position="514"/>
        <end position="612"/>
    </location>
</feature>
<dbReference type="OrthoDB" id="6058203at2759"/>
<feature type="transmembrane region" description="Helical" evidence="12">
    <location>
        <begin position="1264"/>
        <end position="1286"/>
    </location>
</feature>
<dbReference type="Gene3D" id="2.60.120.260">
    <property type="entry name" value="Galactose-binding domain-like"/>
    <property type="match status" value="1"/>
</dbReference>
<dbReference type="Gene3D" id="2.60.40.10">
    <property type="entry name" value="Immunoglobulins"/>
    <property type="match status" value="8"/>
</dbReference>
<keyword evidence="18" id="KW-1185">Reference proteome</keyword>
<evidence type="ECO:0000256" key="5">
    <source>
        <dbReference type="ARBA" id="ARBA00022801"/>
    </source>
</evidence>
<comment type="catalytic activity">
    <reaction evidence="10">
        <text>O-phospho-L-tyrosyl-[protein] + H2O = L-tyrosyl-[protein] + phosphate</text>
        <dbReference type="Rhea" id="RHEA:10684"/>
        <dbReference type="Rhea" id="RHEA-COMP:10136"/>
        <dbReference type="Rhea" id="RHEA-COMP:20101"/>
        <dbReference type="ChEBI" id="CHEBI:15377"/>
        <dbReference type="ChEBI" id="CHEBI:43474"/>
        <dbReference type="ChEBI" id="CHEBI:46858"/>
        <dbReference type="ChEBI" id="CHEBI:61978"/>
        <dbReference type="EC" id="3.1.3.48"/>
    </reaction>
</comment>
<feature type="domain" description="Fibronectin type-III" evidence="16">
    <location>
        <begin position="1005"/>
        <end position="1111"/>
    </location>
</feature>
<evidence type="ECO:0000256" key="9">
    <source>
        <dbReference type="ARBA" id="ARBA00023180"/>
    </source>
</evidence>
<dbReference type="Pfam" id="PF00102">
    <property type="entry name" value="Y_phosphatase"/>
    <property type="match status" value="2"/>
</dbReference>
<dbReference type="Pfam" id="PF23144">
    <property type="entry name" value="Fn3_PTPRU"/>
    <property type="match status" value="1"/>
</dbReference>
<dbReference type="InterPro" id="IPR003961">
    <property type="entry name" value="FN3_dom"/>
</dbReference>
<dbReference type="CDD" id="cd00057">
    <property type="entry name" value="FA58C"/>
    <property type="match status" value="1"/>
</dbReference>
<dbReference type="CDD" id="cd00063">
    <property type="entry name" value="FN3"/>
    <property type="match status" value="7"/>
</dbReference>
<evidence type="ECO:0000256" key="4">
    <source>
        <dbReference type="ARBA" id="ARBA00022729"/>
    </source>
</evidence>
<dbReference type="InterPro" id="IPR000421">
    <property type="entry name" value="FA58C"/>
</dbReference>
<feature type="domain" description="Fibronectin type-III" evidence="16">
    <location>
        <begin position="812"/>
        <end position="907"/>
    </location>
</feature>
<dbReference type="PROSITE" id="PS00383">
    <property type="entry name" value="TYR_PHOSPHATASE_1"/>
    <property type="match status" value="1"/>
</dbReference>
<dbReference type="PROSITE" id="PS50056">
    <property type="entry name" value="TYR_PHOSPHATASE_2"/>
    <property type="match status" value="2"/>
</dbReference>
<dbReference type="FunFam" id="3.90.190.10:FF:000088">
    <property type="entry name" value="Receptor protein-tyrosine phosphatase LAR"/>
    <property type="match status" value="1"/>
</dbReference>
<dbReference type="PANTHER" id="PTHR46957">
    <property type="entry name" value="CYTOKINE RECEPTOR"/>
    <property type="match status" value="1"/>
</dbReference>
<evidence type="ECO:0000256" key="6">
    <source>
        <dbReference type="ARBA" id="ARBA00022912"/>
    </source>
</evidence>
<evidence type="ECO:0000256" key="12">
    <source>
        <dbReference type="SAM" id="Phobius"/>
    </source>
</evidence>
<evidence type="ECO:0000256" key="1">
    <source>
        <dbReference type="ARBA" id="ARBA00004479"/>
    </source>
</evidence>
<dbReference type="SMART" id="SM00194">
    <property type="entry name" value="PTPc"/>
    <property type="match status" value="2"/>
</dbReference>
<dbReference type="InterPro" id="IPR003595">
    <property type="entry name" value="Tyr_Pase_cat"/>
</dbReference>
<dbReference type="InterPro" id="IPR000387">
    <property type="entry name" value="Tyr_Pase_dom"/>
</dbReference>
<evidence type="ECO:0000256" key="3">
    <source>
        <dbReference type="ARBA" id="ARBA00022692"/>
    </source>
</evidence>
<dbReference type="Gene3D" id="3.90.190.10">
    <property type="entry name" value="Protein tyrosine phosphatase superfamily"/>
    <property type="match status" value="2"/>
</dbReference>
<keyword evidence="4" id="KW-0732">Signal</keyword>
<evidence type="ECO:0000256" key="8">
    <source>
        <dbReference type="ARBA" id="ARBA00023136"/>
    </source>
</evidence>
<accession>A0A7M5VAH0</accession>
<evidence type="ECO:0000313" key="17">
    <source>
        <dbReference type="EnsemblMetazoa" id="CLYHEMP012728.2"/>
    </source>
</evidence>
<dbReference type="SUPFAM" id="SSF49785">
    <property type="entry name" value="Galactose-binding domain-like"/>
    <property type="match status" value="1"/>
</dbReference>
<dbReference type="PRINTS" id="PR00700">
    <property type="entry name" value="PRTYPHPHTASE"/>
</dbReference>
<dbReference type="InterPro" id="IPR016130">
    <property type="entry name" value="Tyr_Pase_AS"/>
</dbReference>
<evidence type="ECO:0000259" key="14">
    <source>
        <dbReference type="PROSITE" id="PS50055"/>
    </source>
</evidence>
<keyword evidence="8 12" id="KW-0472">Membrane</keyword>
<feature type="domain" description="Tyrosine-protein phosphatase" evidence="14">
    <location>
        <begin position="1359"/>
        <end position="1618"/>
    </location>
</feature>
<dbReference type="Pfam" id="PF00041">
    <property type="entry name" value="fn3"/>
    <property type="match status" value="4"/>
</dbReference>
<dbReference type="GO" id="GO:0016020">
    <property type="term" value="C:membrane"/>
    <property type="evidence" value="ECO:0007669"/>
    <property type="project" value="UniProtKB-SubCell"/>
</dbReference>
<protein>
    <recommendedName>
        <fullName evidence="2">protein-tyrosine-phosphatase</fullName>
        <ecNumber evidence="2">3.1.3.48</ecNumber>
    </recommendedName>
</protein>
<evidence type="ECO:0000313" key="18">
    <source>
        <dbReference type="Proteomes" id="UP000594262"/>
    </source>
</evidence>
<feature type="domain" description="Fibronectin type-III" evidence="16">
    <location>
        <begin position="313"/>
        <end position="411"/>
    </location>
</feature>
<sequence length="1936" mass="218328">LIHSLLGLTSVLKLKCEKTYKIKMLVVRGCLVAFALTVAVSLAEDGKDKCMESLGAEYGGYLPDSAFTASSSTSNYNAVKGRLNTPRTAWIPKNYQPDHDAVTSKDYLQIDLQRPKTITAVSTQGMQAKLFVRTFSLAFSQDGETFDQYMHGSYSHKIFDGNIDGTTVVKSRLPCPVVARYVRFIPEWFIQGGGIALKAGVYGCNEVKRPTSSVSQFRHGTKEANSITISWKNVQQVGLFTLQYYPAETQKPSRWFSVAIKNETLPATYERRISALSSCTKYKFVLRAYPYSKCGITEVFTQEVLTKESRPPAPQKLDAKNDEPNTLELSWVKHPPGYLCADDITKFKVYYKLDSFHSQAPNIFEVDPSLSAYKITKLQSWQSYIVWMVASSRIGDSDIVKATFSVKGKPPSVPPKIIDIHSPKAGAIYVEWKDPPLSSVNGQIRGYTLNYRMTNSTTGYKTMGLDVIQKKKSYTIGKLDAWKTYQVYVSLFNLHSNIQSEVEEVIVKGDGPGAATTGINTTSHYSSVLLEWDSIPEMYLPVSSSAEYQVFYKEGVITSEADLTESSSKTTQSKLEVLNLKPGANYSFVVAAFTNNNKGPLSEIIYTSTLTGPLPSPVLTIDKSSPPKTLLVTWSLDSVALPPGTFFKVIYKLSGQLDGWQEVMVNDITKRDVKIDDLKAWTSYDVQVILQEKGGMKSASNQIPHLVTDTTPGKAPSNLRAARTGYVSITLAWDEVDPRYVLGAVQSYVVRYGTEKDVSTHQFKTTSKRTMRLGNLTDNTGYDIAVAAKTSEVGVFSSEIYVKTQKIESPSRPEILEVQNVDPYSISIRWKMEYNTSSDLDGSIVFKLENEDTGTVNERDVINVREAPDSKMLSVRPYTRYKIQLKLCVGGVCSEYSDASNIKTMEGQPTKVTNIKVVEQANGIIISWSRPLNVSGVLRKYEMNIRNLDDNGSRLPGFPKPIPDTSSSEFVDKLPANKKLSVEITPFTVLKGPTAVYNFTSPEAVPGPPNVVIITINNGKRAVIRWKAPEHPNGKILGYTIFWVGSKGYDIQFEDKKSRNITSPTLEDDHFKERIDDMVPGTNYEFSIAARTSKGLGKIQRYSKAFATPSAEPLPPPKPSFDPSSVTSSSIIIRLKAGQERNGPIYSYQIIVEEVTSNGNTVSKRKRRDLPPSFNKNTTYVAAEINYNNIKRTPTFPFKVGNKKQYNGYTNHPLKAETDYKVHVRATTKQQNNQILYGPMTTIDLPQTAVAGKRNDGVDFPIPVLVGIVFGIIIIVVVVVVVACYIKKRRRREKDQMNPIEIGLIKVEQHNDDEIDSAPRKRPPSLTGDHPVRADHPPVSASAFPKYVTKLHRNENLGFKSDYSLLEIGKEFSWDTAHLPENKPKNRYANIVAYDHSRVILSKIDGIPGSDYINASYIDGYKRPNAYISTQGPLPNTFIDFWRMVWEARSTSIVMLTNLQEKNKLKCHKYWPDDCTEYGDILVTMARKEYFADFTIKVFKLEKITRAEEDKHEVREVRQFHFTCWPDHGIPRYPTKMINFRRKVRSYVTPDSGPTIVHCSAGVGRSGAYIAIDTGMERAQVQQDVDIFNYIASIRTRRIAMVQTEDQYVFVHDTVLEAVMTGDTRIKVHELKNAIRKLDQIESDLSGISGFEKQWKTLNHTPALPDLNFSAGLQPENMEKNRYSTALPIDNNRVLLEMMNEDVATSYINAAYVDSYKHRNSYILTQSPLPHTVDDFWRMLCEHGSTTLIMLNAIDEGHDFMKFWPEEDYRHFGPIKVECLPEDTNELNVSFNSTLKPLHRTPCQEIVVRNFRLSDTRIARSVDIRFFQYTGWTETRVPNSYRPIINLVTRLDRWRSQSESGPITIMCSDGVGRSGTLAAILHTLERVKVDRVFDAFQTIKSIRIQRPHSVKKLNQYKYVHFAVQEYLTAFEEYTKL</sequence>
<evidence type="ECO:0000256" key="2">
    <source>
        <dbReference type="ARBA" id="ARBA00013064"/>
    </source>
</evidence>
<dbReference type="PANTHER" id="PTHR46957:SF6">
    <property type="entry name" value="PROTEIN-TYROSINE-PHOSPHATASE"/>
    <property type="match status" value="1"/>
</dbReference>
<dbReference type="InterPro" id="IPR036116">
    <property type="entry name" value="FN3_sf"/>
</dbReference>
<dbReference type="GO" id="GO:0004725">
    <property type="term" value="F:protein tyrosine phosphatase activity"/>
    <property type="evidence" value="ECO:0007669"/>
    <property type="project" value="UniProtKB-EC"/>
</dbReference>
<dbReference type="SUPFAM" id="SSF52799">
    <property type="entry name" value="(Phosphotyrosine protein) phosphatases II"/>
    <property type="match status" value="2"/>
</dbReference>
<reference evidence="17" key="1">
    <citation type="submission" date="2021-01" db="UniProtKB">
        <authorList>
            <consortium name="EnsemblMetazoa"/>
        </authorList>
    </citation>
    <scope>IDENTIFICATION</scope>
</reference>
<dbReference type="SUPFAM" id="SSF49265">
    <property type="entry name" value="Fibronectin type III"/>
    <property type="match status" value="5"/>
</dbReference>
<dbReference type="Proteomes" id="UP000594262">
    <property type="component" value="Unplaced"/>
</dbReference>
<dbReference type="PROSITE" id="PS50022">
    <property type="entry name" value="FA58C_3"/>
    <property type="match status" value="1"/>
</dbReference>
<evidence type="ECO:0000259" key="16">
    <source>
        <dbReference type="PROSITE" id="PS50853"/>
    </source>
</evidence>
<keyword evidence="5" id="KW-0378">Hydrolase</keyword>
<dbReference type="EnsemblMetazoa" id="CLYHEMT012728.2">
    <property type="protein sequence ID" value="CLYHEMP012728.2"/>
    <property type="gene ID" value="CLYHEMG012728"/>
</dbReference>
<evidence type="ECO:0000256" key="7">
    <source>
        <dbReference type="ARBA" id="ARBA00022989"/>
    </source>
</evidence>